<evidence type="ECO:0000256" key="1">
    <source>
        <dbReference type="SAM" id="SignalP"/>
    </source>
</evidence>
<dbReference type="Pfam" id="PF10988">
    <property type="entry name" value="DUF2807"/>
    <property type="match status" value="1"/>
</dbReference>
<sequence length="254" mass="27016">MLPTLIRPVCLSCVLLMMSSAPAQAGWFDFFGRVKTVAGSGKLQKKSKNLDAFNEVDISLPAQIELRQGDSEHAEIEADDNLLNLIEVVVDHGTLQIRPALKNSIPYSKQLRITVYLKNLAELKISGWGKVHAEHLQTPGLHVAISGSGNVQLPELHAEALDIDIGGSGHFDASGTVPVIHGKIGGSGALQMGRLEASDVSLRIGGSGYVQTWAKNRLDVTIGGSGEVQYYGDPKISKTIGGSGKFQSLGIAPQ</sequence>
<proteinExistence type="predicted"/>
<keyword evidence="1" id="KW-0732">Signal</keyword>
<dbReference type="EMBL" id="JABXYJ010000001">
    <property type="protein sequence ID" value="NVO76392.1"/>
    <property type="molecule type" value="Genomic_DNA"/>
</dbReference>
<dbReference type="RefSeq" id="WP_176801671.1">
    <property type="nucleotide sequence ID" value="NZ_JABXYJ010000001.1"/>
</dbReference>
<comment type="caution">
    <text evidence="3">The sequence shown here is derived from an EMBL/GenBank/DDBJ whole genome shotgun (WGS) entry which is preliminary data.</text>
</comment>
<protein>
    <submittedName>
        <fullName evidence="3">DUF2807 domain-containing protein</fullName>
    </submittedName>
</protein>
<dbReference type="AlphaFoldDB" id="A0A850Q835"/>
<dbReference type="Proteomes" id="UP000588051">
    <property type="component" value="Unassembled WGS sequence"/>
</dbReference>
<accession>A0A850Q835</accession>
<feature type="signal peptide" evidence="1">
    <location>
        <begin position="1"/>
        <end position="25"/>
    </location>
</feature>
<organism evidence="3 4">
    <name type="scientific">Undibacterium oligocarboniphilum</name>
    <dbReference type="NCBI Taxonomy" id="666702"/>
    <lineage>
        <taxon>Bacteria</taxon>
        <taxon>Pseudomonadati</taxon>
        <taxon>Pseudomonadota</taxon>
        <taxon>Betaproteobacteria</taxon>
        <taxon>Burkholderiales</taxon>
        <taxon>Oxalobacteraceae</taxon>
        <taxon>Undibacterium</taxon>
    </lineage>
</organism>
<name>A0A850Q835_9BURK</name>
<feature type="domain" description="Putative auto-transporter adhesin head GIN" evidence="2">
    <location>
        <begin position="52"/>
        <end position="234"/>
    </location>
</feature>
<dbReference type="InterPro" id="IPR021255">
    <property type="entry name" value="DUF2807"/>
</dbReference>
<keyword evidence="4" id="KW-1185">Reference proteome</keyword>
<feature type="chain" id="PRO_5032797408" evidence="1">
    <location>
        <begin position="26"/>
        <end position="254"/>
    </location>
</feature>
<reference evidence="3 4" key="1">
    <citation type="submission" date="2020-06" db="EMBL/GenBank/DDBJ databases">
        <authorList>
            <person name="Qiu C."/>
            <person name="Liu Z."/>
        </authorList>
    </citation>
    <scope>NUCLEOTIDE SEQUENCE [LARGE SCALE GENOMIC DNA]</scope>
    <source>
        <strain evidence="3 4">EM 1</strain>
    </source>
</reference>
<evidence type="ECO:0000313" key="4">
    <source>
        <dbReference type="Proteomes" id="UP000588051"/>
    </source>
</evidence>
<dbReference type="Gene3D" id="2.160.20.120">
    <property type="match status" value="1"/>
</dbReference>
<dbReference type="PANTHER" id="PTHR39200:SF1">
    <property type="entry name" value="AUTO-TRANSPORTER ADHESIN HEAD GIN DOMAIN-CONTAINING PROTEIN-RELATED"/>
    <property type="match status" value="1"/>
</dbReference>
<evidence type="ECO:0000313" key="3">
    <source>
        <dbReference type="EMBL" id="NVO76392.1"/>
    </source>
</evidence>
<dbReference type="PANTHER" id="PTHR39200">
    <property type="entry name" value="HYPOTHETICAL EXPORTED PROTEIN"/>
    <property type="match status" value="1"/>
</dbReference>
<evidence type="ECO:0000259" key="2">
    <source>
        <dbReference type="Pfam" id="PF10988"/>
    </source>
</evidence>
<gene>
    <name evidence="3" type="ORF">HV832_00925</name>
</gene>